<gene>
    <name evidence="17" type="ORF">FOZ60_004251</name>
</gene>
<comment type="caution">
    <text evidence="17">The sequence shown here is derived from an EMBL/GenBank/DDBJ whole genome shotgun (WGS) entry which is preliminary data.</text>
</comment>
<feature type="transmembrane region" description="Helical" evidence="14">
    <location>
        <begin position="6"/>
        <end position="26"/>
    </location>
</feature>
<dbReference type="Gene3D" id="3.40.50.10330">
    <property type="entry name" value="Probable inorganic polyphosphate/atp-NAD kinase, domain 1"/>
    <property type="match status" value="1"/>
</dbReference>
<dbReference type="PROSITE" id="PS50146">
    <property type="entry name" value="DAGK"/>
    <property type="match status" value="1"/>
</dbReference>
<dbReference type="CDD" id="cd12277">
    <property type="entry name" value="RRM3_MEI2_EAR1_like"/>
    <property type="match status" value="1"/>
</dbReference>
<evidence type="ECO:0000256" key="4">
    <source>
        <dbReference type="ARBA" id="ARBA00022723"/>
    </source>
</evidence>
<evidence type="ECO:0000256" key="11">
    <source>
        <dbReference type="ARBA" id="ARBA00023136"/>
    </source>
</evidence>
<dbReference type="SMART" id="SM00046">
    <property type="entry name" value="DAGKc"/>
    <property type="match status" value="1"/>
</dbReference>
<evidence type="ECO:0000313" key="17">
    <source>
        <dbReference type="EMBL" id="KAF4687152.1"/>
    </source>
</evidence>
<dbReference type="PANTHER" id="PTHR11255:SF54">
    <property type="entry name" value="DIACYLGLYCEROL KINASE THETA"/>
    <property type="match status" value="1"/>
</dbReference>
<keyword evidence="5" id="KW-0677">Repeat</keyword>
<evidence type="ECO:0000256" key="2">
    <source>
        <dbReference type="ARBA" id="ARBA00009280"/>
    </source>
</evidence>
<evidence type="ECO:0000256" key="7">
    <source>
        <dbReference type="ARBA" id="ARBA00022771"/>
    </source>
</evidence>
<dbReference type="InterPro" id="IPR046349">
    <property type="entry name" value="C1-like_sf"/>
</dbReference>
<dbReference type="SUPFAM" id="SSF111331">
    <property type="entry name" value="NAD kinase/diacylglycerol kinase-like"/>
    <property type="match status" value="1"/>
</dbReference>
<keyword evidence="14" id="KW-0812">Transmembrane</keyword>
<evidence type="ECO:0000256" key="13">
    <source>
        <dbReference type="SAM" id="MobiDB-lite"/>
    </source>
</evidence>
<comment type="catalytic activity">
    <reaction evidence="12">
        <text>a 1,2-diacyl-sn-glycerol + ATP = a 1,2-diacyl-sn-glycero-3-phosphate + ADP + H(+)</text>
        <dbReference type="Rhea" id="RHEA:10272"/>
        <dbReference type="ChEBI" id="CHEBI:15378"/>
        <dbReference type="ChEBI" id="CHEBI:17815"/>
        <dbReference type="ChEBI" id="CHEBI:30616"/>
        <dbReference type="ChEBI" id="CHEBI:58608"/>
        <dbReference type="ChEBI" id="CHEBI:456216"/>
        <dbReference type="EC" id="2.7.1.107"/>
    </reaction>
</comment>
<reference evidence="17 18" key="1">
    <citation type="submission" date="2020-04" db="EMBL/GenBank/DDBJ databases">
        <title>Perkinsus olseni comparative genomics.</title>
        <authorList>
            <person name="Bogema D.R."/>
        </authorList>
    </citation>
    <scope>NUCLEOTIDE SEQUENCE [LARGE SCALE GENOMIC DNA]</scope>
    <source>
        <strain evidence="17">00978-12</strain>
    </source>
</reference>
<keyword evidence="3 12" id="KW-0808">Transferase</keyword>
<dbReference type="AlphaFoldDB" id="A0A7J6NTB7"/>
<evidence type="ECO:0000256" key="12">
    <source>
        <dbReference type="RuleBase" id="RU361128"/>
    </source>
</evidence>
<feature type="compositionally biased region" description="Low complexity" evidence="13">
    <location>
        <begin position="966"/>
        <end position="1003"/>
    </location>
</feature>
<dbReference type="EC" id="2.7.1.107" evidence="12"/>
<evidence type="ECO:0000259" key="15">
    <source>
        <dbReference type="PROSITE" id="PS50081"/>
    </source>
</evidence>
<dbReference type="OrthoDB" id="242257at2759"/>
<dbReference type="PROSITE" id="PS50081">
    <property type="entry name" value="ZF_DAG_PE_2"/>
    <property type="match status" value="2"/>
</dbReference>
<dbReference type="GO" id="GO:0003676">
    <property type="term" value="F:nucleic acid binding"/>
    <property type="evidence" value="ECO:0007669"/>
    <property type="project" value="InterPro"/>
</dbReference>
<dbReference type="EMBL" id="JABANP010000195">
    <property type="protein sequence ID" value="KAF4687152.1"/>
    <property type="molecule type" value="Genomic_DNA"/>
</dbReference>
<feature type="region of interest" description="Disordered" evidence="13">
    <location>
        <begin position="213"/>
        <end position="232"/>
    </location>
</feature>
<feature type="compositionally biased region" description="Polar residues" evidence="13">
    <location>
        <begin position="213"/>
        <end position="224"/>
    </location>
</feature>
<dbReference type="CDD" id="cd00029">
    <property type="entry name" value="C1"/>
    <property type="match status" value="1"/>
</dbReference>
<dbReference type="InterPro" id="IPR007201">
    <property type="entry name" value="Mei2-like_Rrm_C"/>
</dbReference>
<comment type="similarity">
    <text evidence="2 12">Belongs to the eukaryotic diacylglycerol kinase family.</text>
</comment>
<dbReference type="SMART" id="SM00045">
    <property type="entry name" value="DAGKa"/>
    <property type="match status" value="1"/>
</dbReference>
<evidence type="ECO:0000256" key="10">
    <source>
        <dbReference type="ARBA" id="ARBA00022840"/>
    </source>
</evidence>
<dbReference type="GO" id="GO:0005524">
    <property type="term" value="F:ATP binding"/>
    <property type="evidence" value="ECO:0007669"/>
    <property type="project" value="UniProtKB-KW"/>
</dbReference>
<name>A0A7J6NTB7_PEROL</name>
<keyword evidence="4" id="KW-0479">Metal-binding</keyword>
<dbReference type="Gene3D" id="2.60.200.40">
    <property type="match status" value="1"/>
</dbReference>
<dbReference type="Pfam" id="PF00609">
    <property type="entry name" value="DAGK_acc"/>
    <property type="match status" value="1"/>
</dbReference>
<feature type="region of interest" description="Disordered" evidence="13">
    <location>
        <begin position="940"/>
        <end position="1003"/>
    </location>
</feature>
<dbReference type="InterPro" id="IPR000756">
    <property type="entry name" value="Diacylglycerol_kin_accessory"/>
</dbReference>
<evidence type="ECO:0000256" key="14">
    <source>
        <dbReference type="SAM" id="Phobius"/>
    </source>
</evidence>
<evidence type="ECO:0000256" key="9">
    <source>
        <dbReference type="ARBA" id="ARBA00022833"/>
    </source>
</evidence>
<sequence length="1276" mass="138372">MTIDWVSVVTTVLVGLVSIYLLHRLANARFASYKQRLNRDRMTAVAGWLKAMASRDRPSSNHRWRAIFSWESPKICDICGKSIYVAGETWRRKALAAVLVPSRAEHQQQGCECIICGQVAHFYCAHRHAHRVPCRWDFTEYPPKHRWLRGNLPAEAMNCQVCYKPCSSEQDYRCVMCRRYVHAGKCREKIGAKCDLGPLGFACLKPACFVDRASSTPKPRTQSDVDGVLSPRASTECSTPLLADTAEPTSSRWSIAKLSLGLYKLVQAVRGRRKPSSPKTAPPKVEDPRPVVTPSFVVSREGCQACGTTSPVLCFINPKSGGLQGRQVRDLLYGTLHPRQVVDVTKPGQPRSALLAFSPIADSLRVMVCGGDGTVGWILGEIEAAYGPKQFSKVPVSIMPMGTGNDLSAILGCGREIDLSEVSMRTAMAAHPEGHLRRLDRWNVKFDYYRPHNRIRRSLSAPRLYGEFIEDEDYTAGLDTALQVLSPETERKVVINYLDIGAAARIAGQFHHHRETFPELFTTRFENKVRYGELGFADFLGEEPVSLKDVSLMCDGVPVELPCNGDLADIIIVNIPSFAGAVDLWGTTSPRSHGYQQQRVDDGIIEVVAVSSLFHLGKVQVGLSSPYAVCQGKQITLALSSGARLPAQLDGEPYTLLGPCELTVSLKDDALMGLDLKKWYFCPFLWTHPGSVPGPDIGMNSPKISADEADVVAERPLPDNDAFIFKPPITPPPPVGDEEGDACAEPKRPITPPSPDGLFAGFSLEADPIGAPAFLSTSTVTESEGADVGDLISYSKMDDAYMASTPSLYSPSFLSMPMPLNLIEALVDIGIEEAGAPLPSRSSLEILSNAALTAAKTTAGDAVATASQERATRALTRMLERFAVIWEDYCKELAAGAVTLEHQSSTATTTTAGSAKDPSPYFFGAGFNYDTASALAPLTATTAEPPTPEGSPQVASLEPTLRRPKSFSGSSSNSNNSLSVPSSSPSGVPSSSHPAPTTTAHAATPFNTLPQHLVDPKDWCTVILRNIPNKYDEVMLLEQFTASGFSSDSHIRYVYTPKDATNNCNLGYAFVDLINHEVAVRFTSVYEGFRLPSSKSRKVCSANWAKMQSVPAPVGGSLASRVGGLSTTGRRDSRILSGVSSRKACLTMATPRRHSRRGDNLRMATPPGLSSSTDKIASEVIIVGIPSRRYRGQMVELLSSRFGPVISCLIDDNNQCKVTFESSAVARSAKDAIIAGTVEVDGKVVKLAENTFDRGYGDDDSDLQFNVGPLDDYLTQ</sequence>
<dbReference type="CDD" id="cd20805">
    <property type="entry name" value="C1_DGK_rpt2"/>
    <property type="match status" value="1"/>
</dbReference>
<evidence type="ECO:0000256" key="1">
    <source>
        <dbReference type="ARBA" id="ARBA00004370"/>
    </source>
</evidence>
<keyword evidence="10 12" id="KW-0067">ATP-binding</keyword>
<feature type="domain" description="Phorbol-ester/DAG-type" evidence="15">
    <location>
        <begin position="144"/>
        <end position="194"/>
    </location>
</feature>
<accession>A0A7J6NTB7</accession>
<dbReference type="InterPro" id="IPR035979">
    <property type="entry name" value="RBD_domain_sf"/>
</dbReference>
<dbReference type="GO" id="GO:0007200">
    <property type="term" value="P:phospholipase C-activating G protein-coupled receptor signaling pathway"/>
    <property type="evidence" value="ECO:0007669"/>
    <property type="project" value="InterPro"/>
</dbReference>
<dbReference type="SUPFAM" id="SSF54928">
    <property type="entry name" value="RNA-binding domain, RBD"/>
    <property type="match status" value="1"/>
</dbReference>
<keyword evidence="6 12" id="KW-0547">Nucleotide-binding</keyword>
<evidence type="ECO:0000256" key="3">
    <source>
        <dbReference type="ARBA" id="ARBA00022679"/>
    </source>
</evidence>
<dbReference type="GO" id="GO:0016020">
    <property type="term" value="C:membrane"/>
    <property type="evidence" value="ECO:0007669"/>
    <property type="project" value="UniProtKB-SubCell"/>
</dbReference>
<protein>
    <recommendedName>
        <fullName evidence="12">Diacylglycerol kinase</fullName>
        <shortName evidence="12">DAG kinase</shortName>
        <ecNumber evidence="12">2.7.1.107</ecNumber>
    </recommendedName>
</protein>
<dbReference type="InterPro" id="IPR016064">
    <property type="entry name" value="NAD/diacylglycerol_kinase_sf"/>
</dbReference>
<dbReference type="GO" id="GO:0004143">
    <property type="term" value="F:ATP-dependent diacylglycerol kinase activity"/>
    <property type="evidence" value="ECO:0007669"/>
    <property type="project" value="UniProtKB-EC"/>
</dbReference>
<dbReference type="Proteomes" id="UP000541610">
    <property type="component" value="Unassembled WGS sequence"/>
</dbReference>
<evidence type="ECO:0000256" key="6">
    <source>
        <dbReference type="ARBA" id="ARBA00022741"/>
    </source>
</evidence>
<keyword evidence="8 12" id="KW-0418">Kinase</keyword>
<dbReference type="Pfam" id="PF04059">
    <property type="entry name" value="RRM_2"/>
    <property type="match status" value="1"/>
</dbReference>
<keyword evidence="9" id="KW-0862">Zinc</keyword>
<organism evidence="17 18">
    <name type="scientific">Perkinsus olseni</name>
    <name type="common">Perkinsus atlanticus</name>
    <dbReference type="NCBI Taxonomy" id="32597"/>
    <lineage>
        <taxon>Eukaryota</taxon>
        <taxon>Sar</taxon>
        <taxon>Alveolata</taxon>
        <taxon>Perkinsozoa</taxon>
        <taxon>Perkinsea</taxon>
        <taxon>Perkinsida</taxon>
        <taxon>Perkinsidae</taxon>
        <taxon>Perkinsus</taxon>
    </lineage>
</organism>
<evidence type="ECO:0000259" key="16">
    <source>
        <dbReference type="PROSITE" id="PS50146"/>
    </source>
</evidence>
<feature type="region of interest" description="Disordered" evidence="13">
    <location>
        <begin position="722"/>
        <end position="745"/>
    </location>
</feature>
<dbReference type="PANTHER" id="PTHR11255">
    <property type="entry name" value="DIACYLGLYCEROL KINASE"/>
    <property type="match status" value="1"/>
</dbReference>
<dbReference type="InterPro" id="IPR037607">
    <property type="entry name" value="DGK"/>
</dbReference>
<evidence type="ECO:0000256" key="8">
    <source>
        <dbReference type="ARBA" id="ARBA00022777"/>
    </source>
</evidence>
<feature type="domain" description="Phorbol-ester/DAG-type" evidence="15">
    <location>
        <begin position="61"/>
        <end position="134"/>
    </location>
</feature>
<keyword evidence="14" id="KW-1133">Transmembrane helix</keyword>
<proteinExistence type="inferred from homology"/>
<evidence type="ECO:0000313" key="18">
    <source>
        <dbReference type="Proteomes" id="UP000541610"/>
    </source>
</evidence>
<dbReference type="SUPFAM" id="SSF57889">
    <property type="entry name" value="Cysteine-rich domain"/>
    <property type="match status" value="1"/>
</dbReference>
<keyword evidence="7" id="KW-0863">Zinc-finger</keyword>
<dbReference type="Gene3D" id="3.30.60.20">
    <property type="match status" value="1"/>
</dbReference>
<dbReference type="GO" id="GO:0008270">
    <property type="term" value="F:zinc ion binding"/>
    <property type="evidence" value="ECO:0007669"/>
    <property type="project" value="UniProtKB-KW"/>
</dbReference>
<comment type="subcellular location">
    <subcellularLocation>
        <location evidence="1">Membrane</location>
    </subcellularLocation>
</comment>
<feature type="region of interest" description="Disordered" evidence="13">
    <location>
        <begin position="1147"/>
        <end position="1172"/>
    </location>
</feature>
<feature type="domain" description="DAGKc" evidence="16">
    <location>
        <begin position="307"/>
        <end position="448"/>
    </location>
</feature>
<dbReference type="InterPro" id="IPR002219">
    <property type="entry name" value="PKC_DAG/PE"/>
</dbReference>
<dbReference type="Pfam" id="PF00781">
    <property type="entry name" value="DAGK_cat"/>
    <property type="match status" value="1"/>
</dbReference>
<dbReference type="InterPro" id="IPR001206">
    <property type="entry name" value="Diacylglycerol_kinase_cat_dom"/>
</dbReference>
<dbReference type="InterPro" id="IPR017438">
    <property type="entry name" value="ATP-NAD_kinase_N"/>
</dbReference>
<evidence type="ECO:0000256" key="5">
    <source>
        <dbReference type="ARBA" id="ARBA00022737"/>
    </source>
</evidence>
<keyword evidence="11 14" id="KW-0472">Membrane</keyword>